<dbReference type="AlphaFoldDB" id="A0A8B6E3R0"/>
<proteinExistence type="predicted"/>
<evidence type="ECO:0000313" key="2">
    <source>
        <dbReference type="Proteomes" id="UP000596742"/>
    </source>
</evidence>
<dbReference type="OrthoDB" id="10648637at2759"/>
<dbReference type="Proteomes" id="UP000596742">
    <property type="component" value="Unassembled WGS sequence"/>
</dbReference>
<organism evidence="1 2">
    <name type="scientific">Mytilus galloprovincialis</name>
    <name type="common">Mediterranean mussel</name>
    <dbReference type="NCBI Taxonomy" id="29158"/>
    <lineage>
        <taxon>Eukaryota</taxon>
        <taxon>Metazoa</taxon>
        <taxon>Spiralia</taxon>
        <taxon>Lophotrochozoa</taxon>
        <taxon>Mollusca</taxon>
        <taxon>Bivalvia</taxon>
        <taxon>Autobranchia</taxon>
        <taxon>Pteriomorphia</taxon>
        <taxon>Mytilida</taxon>
        <taxon>Mytiloidea</taxon>
        <taxon>Mytilidae</taxon>
        <taxon>Mytilinae</taxon>
        <taxon>Mytilus</taxon>
    </lineage>
</organism>
<accession>A0A8B6E3R0</accession>
<gene>
    <name evidence="1" type="ORF">MGAL_10B033334</name>
</gene>
<sequence>MIYYINLEKKVSSDRRQWKNKLLACPLKVESVWAKVPEAELTAPPWERKRLLKKGNTQALTPADCIPSLRTDDGKTWSGVPFDGATEDSTKIKLKMMDIDLL</sequence>
<name>A0A8B6E3R0_MYTGA</name>
<keyword evidence="2" id="KW-1185">Reference proteome</keyword>
<protein>
    <submittedName>
        <fullName evidence="1">Uncharacterized protein</fullName>
    </submittedName>
</protein>
<reference evidence="1" key="1">
    <citation type="submission" date="2018-11" db="EMBL/GenBank/DDBJ databases">
        <authorList>
            <person name="Alioto T."/>
            <person name="Alioto T."/>
        </authorList>
    </citation>
    <scope>NUCLEOTIDE SEQUENCE</scope>
</reference>
<comment type="caution">
    <text evidence="1">The sequence shown here is derived from an EMBL/GenBank/DDBJ whole genome shotgun (WGS) entry which is preliminary data.</text>
</comment>
<dbReference type="EMBL" id="UYJE01004464">
    <property type="protein sequence ID" value="VDI28169.1"/>
    <property type="molecule type" value="Genomic_DNA"/>
</dbReference>
<evidence type="ECO:0000313" key="1">
    <source>
        <dbReference type="EMBL" id="VDI28169.1"/>
    </source>
</evidence>